<keyword evidence="5 6" id="KW-0472">Membrane</keyword>
<dbReference type="Proteomes" id="UP001176960">
    <property type="component" value="Unassembled WGS sequence"/>
</dbReference>
<evidence type="ECO:0000313" key="7">
    <source>
        <dbReference type="EMBL" id="CAI9120196.1"/>
    </source>
</evidence>
<keyword evidence="8" id="KW-1185">Reference proteome</keyword>
<evidence type="ECO:0000313" key="8">
    <source>
        <dbReference type="Proteomes" id="UP001176960"/>
    </source>
</evidence>
<dbReference type="RefSeq" id="WP_289841981.1">
    <property type="nucleotide sequence ID" value="NZ_CATKSH010000004.1"/>
</dbReference>
<evidence type="ECO:0000256" key="3">
    <source>
        <dbReference type="ARBA" id="ARBA00022692"/>
    </source>
</evidence>
<reference evidence="7" key="1">
    <citation type="submission" date="2023-03" db="EMBL/GenBank/DDBJ databases">
        <authorList>
            <person name="Cleenwerck I."/>
        </authorList>
    </citation>
    <scope>NUCLEOTIDE SEQUENCE</scope>
    <source>
        <strain evidence="7">LMG 32879</strain>
    </source>
</reference>
<feature type="transmembrane region" description="Helical" evidence="6">
    <location>
        <begin position="15"/>
        <end position="37"/>
    </location>
</feature>
<evidence type="ECO:0000256" key="1">
    <source>
        <dbReference type="ARBA" id="ARBA00004651"/>
    </source>
</evidence>
<name>A0AA35V018_9PROT</name>
<evidence type="ECO:0000256" key="5">
    <source>
        <dbReference type="ARBA" id="ARBA00023136"/>
    </source>
</evidence>
<accession>A0AA35V018</accession>
<evidence type="ECO:0000256" key="4">
    <source>
        <dbReference type="ARBA" id="ARBA00022989"/>
    </source>
</evidence>
<feature type="transmembrane region" description="Helical" evidence="6">
    <location>
        <begin position="268"/>
        <end position="289"/>
    </location>
</feature>
<feature type="transmembrane region" description="Helical" evidence="6">
    <location>
        <begin position="49"/>
        <end position="70"/>
    </location>
</feature>
<comment type="caution">
    <text evidence="7">The sequence shown here is derived from an EMBL/GenBank/DDBJ whole genome shotgun (WGS) entry which is preliminary data.</text>
</comment>
<feature type="transmembrane region" description="Helical" evidence="6">
    <location>
        <begin position="295"/>
        <end position="316"/>
    </location>
</feature>
<feature type="transmembrane region" description="Helical" evidence="6">
    <location>
        <begin position="165"/>
        <end position="185"/>
    </location>
</feature>
<feature type="transmembrane region" description="Helical" evidence="6">
    <location>
        <begin position="142"/>
        <end position="158"/>
    </location>
</feature>
<dbReference type="InterPro" id="IPR022791">
    <property type="entry name" value="L-PG_synthase/AglD"/>
</dbReference>
<keyword evidence="2" id="KW-1003">Cell membrane</keyword>
<dbReference type="EMBL" id="CATKSH010000004">
    <property type="protein sequence ID" value="CAI9120196.1"/>
    <property type="molecule type" value="Genomic_DNA"/>
</dbReference>
<dbReference type="GO" id="GO:0005886">
    <property type="term" value="C:plasma membrane"/>
    <property type="evidence" value="ECO:0007669"/>
    <property type="project" value="UniProtKB-SubCell"/>
</dbReference>
<comment type="subcellular location">
    <subcellularLocation>
        <location evidence="1">Cell membrane</location>
        <topology evidence="1">Multi-pass membrane protein</topology>
    </subcellularLocation>
</comment>
<evidence type="ECO:0000256" key="2">
    <source>
        <dbReference type="ARBA" id="ARBA00022475"/>
    </source>
</evidence>
<organism evidence="7 8">
    <name type="scientific">Brytella acorum</name>
    <dbReference type="NCBI Taxonomy" id="2959299"/>
    <lineage>
        <taxon>Bacteria</taxon>
        <taxon>Pseudomonadati</taxon>
        <taxon>Pseudomonadota</taxon>
        <taxon>Alphaproteobacteria</taxon>
        <taxon>Acetobacterales</taxon>
        <taxon>Acetobacteraceae</taxon>
        <taxon>Brytella</taxon>
    </lineage>
</organism>
<proteinExistence type="predicted"/>
<keyword evidence="3 6" id="KW-0812">Transmembrane</keyword>
<dbReference type="Pfam" id="PF03706">
    <property type="entry name" value="LPG_synthase_TM"/>
    <property type="match status" value="1"/>
</dbReference>
<gene>
    <name evidence="7" type="ORF">LMG32879_001026</name>
</gene>
<sequence>MSDPDCEAVLKKLTILLTFLGIAALTAITAWLGFGAVLDAMQKIGFSGFAALLLGQLLVDGMLGFAWYLACPELGLMRTTAARALRDAAGNCLPFSQLGGMLVGIRATCFEPTPRPGRRPRRHPVDWPEAVATNLVDITTEVLGQIVFILLAVFCLIGHQGGGKFIWPVIGGMAILSLGIAGFIYTQQKSGTFIHRIAEFFGRHIADSWRDSLVDNMDAFQTHLDALWSHPARVARGAGMHLVGWLASAGLTLLAFRLLGAQLSYTGAVAVEGVVCGVMSAGFLVPASLGVQEAAYVALGVIFNIDPKIALGLSLLRRGRDIALGIPMLLVWQGLEMRRLRTARQADYAVPAEPAATDAAATRKAS</sequence>
<protein>
    <submittedName>
        <fullName evidence="7">Lysylphosphatidylglycerol synthase domain-containing protein</fullName>
    </submittedName>
</protein>
<dbReference type="AlphaFoldDB" id="A0AA35V018"/>
<keyword evidence="4 6" id="KW-1133">Transmembrane helix</keyword>
<evidence type="ECO:0000256" key="6">
    <source>
        <dbReference type="SAM" id="Phobius"/>
    </source>
</evidence>
<feature type="transmembrane region" description="Helical" evidence="6">
    <location>
        <begin position="238"/>
        <end position="256"/>
    </location>
</feature>
<dbReference type="NCBIfam" id="TIGR03476">
    <property type="entry name" value="HpnL"/>
    <property type="match status" value="1"/>
</dbReference>